<dbReference type="AlphaFoldDB" id="K1QW18"/>
<dbReference type="SUPFAM" id="SSF55729">
    <property type="entry name" value="Acyl-CoA N-acyltransferases (Nat)"/>
    <property type="match status" value="1"/>
</dbReference>
<gene>
    <name evidence="4" type="ORF">CGI_10021015</name>
</gene>
<organism evidence="4">
    <name type="scientific">Magallana gigas</name>
    <name type="common">Pacific oyster</name>
    <name type="synonym">Crassostrea gigas</name>
    <dbReference type="NCBI Taxonomy" id="29159"/>
    <lineage>
        <taxon>Eukaryota</taxon>
        <taxon>Metazoa</taxon>
        <taxon>Spiralia</taxon>
        <taxon>Lophotrochozoa</taxon>
        <taxon>Mollusca</taxon>
        <taxon>Bivalvia</taxon>
        <taxon>Autobranchia</taxon>
        <taxon>Pteriomorphia</taxon>
        <taxon>Ostreida</taxon>
        <taxon>Ostreoidea</taxon>
        <taxon>Ostreidae</taxon>
        <taxon>Magallana</taxon>
    </lineage>
</organism>
<evidence type="ECO:0000256" key="2">
    <source>
        <dbReference type="ARBA" id="ARBA00022679"/>
    </source>
</evidence>
<dbReference type="EMBL" id="JH818046">
    <property type="protein sequence ID" value="EKC35409.1"/>
    <property type="molecule type" value="Genomic_DNA"/>
</dbReference>
<evidence type="ECO:0000256" key="3">
    <source>
        <dbReference type="ARBA" id="ARBA00023315"/>
    </source>
</evidence>
<dbReference type="CDD" id="cd04301">
    <property type="entry name" value="NAT_SF"/>
    <property type="match status" value="1"/>
</dbReference>
<dbReference type="PANTHER" id="PTHR10545:SF29">
    <property type="entry name" value="GH14572P-RELATED"/>
    <property type="match status" value="1"/>
</dbReference>
<dbReference type="InterPro" id="IPR051016">
    <property type="entry name" value="Diverse_Substrate_AcTransf"/>
</dbReference>
<evidence type="ECO:0000256" key="1">
    <source>
        <dbReference type="ARBA" id="ARBA00008694"/>
    </source>
</evidence>
<dbReference type="InterPro" id="IPR016181">
    <property type="entry name" value="Acyl_CoA_acyltransferase"/>
</dbReference>
<dbReference type="Gene3D" id="3.40.630.30">
    <property type="match status" value="1"/>
</dbReference>
<name>K1QW18_MAGGI</name>
<dbReference type="GO" id="GO:0008080">
    <property type="term" value="F:N-acetyltransferase activity"/>
    <property type="evidence" value="ECO:0007669"/>
    <property type="project" value="UniProtKB-ARBA"/>
</dbReference>
<comment type="similarity">
    <text evidence="1">Belongs to the acetyltransferase family.</text>
</comment>
<dbReference type="PANTHER" id="PTHR10545">
    <property type="entry name" value="DIAMINE N-ACETYLTRANSFERASE"/>
    <property type="match status" value="1"/>
</dbReference>
<dbReference type="FunFam" id="3.40.630.30:FF:000064">
    <property type="entry name" value="GNAT family acetyltransferase"/>
    <property type="match status" value="1"/>
</dbReference>
<dbReference type="PROSITE" id="PS51186">
    <property type="entry name" value="GNAT"/>
    <property type="match status" value="1"/>
</dbReference>
<protein>
    <submittedName>
        <fullName evidence="4">Diamine acetyltransferase 2</fullName>
    </submittedName>
</protein>
<evidence type="ECO:0000313" key="4">
    <source>
        <dbReference type="EMBL" id="EKC35409.1"/>
    </source>
</evidence>
<sequence>MPHHNIGHRLELAIHEKHQDQMKISLENTLRLIGYVIYFNTYSTWQGKCIHMEDIYVVPEYRSKGIGSKLIGSVCKVADLQNCGRVQFIVRDSNKSAMKFYKHQGAIDLTEVQEWHLFRLTMEAHPNSRNTDPGAMNFTILEESSMLIKIIPIDVQEMSRNPWISSADKRAKNRMIVMMSRCLRYLYEKRPPSPECMQHFMSLRPGGKIVKSRRRRGINRNVRIRQMYICLALIRDISDHLNFNDSYLPSYCRPLYCAQLARSGVQSYPSFCTNNVSITVIQK</sequence>
<proteinExistence type="inferred from homology"/>
<dbReference type="Pfam" id="PF00583">
    <property type="entry name" value="Acetyltransf_1"/>
    <property type="match status" value="1"/>
</dbReference>
<accession>K1QW18</accession>
<reference evidence="4" key="1">
    <citation type="journal article" date="2012" name="Nature">
        <title>The oyster genome reveals stress adaptation and complexity of shell formation.</title>
        <authorList>
            <person name="Zhang G."/>
            <person name="Fang X."/>
            <person name="Guo X."/>
            <person name="Li L."/>
            <person name="Luo R."/>
            <person name="Xu F."/>
            <person name="Yang P."/>
            <person name="Zhang L."/>
            <person name="Wang X."/>
            <person name="Qi H."/>
            <person name="Xiong Z."/>
            <person name="Que H."/>
            <person name="Xie Y."/>
            <person name="Holland P.W."/>
            <person name="Paps J."/>
            <person name="Zhu Y."/>
            <person name="Wu F."/>
            <person name="Chen Y."/>
            <person name="Wang J."/>
            <person name="Peng C."/>
            <person name="Meng J."/>
            <person name="Yang L."/>
            <person name="Liu J."/>
            <person name="Wen B."/>
            <person name="Zhang N."/>
            <person name="Huang Z."/>
            <person name="Zhu Q."/>
            <person name="Feng Y."/>
            <person name="Mount A."/>
            <person name="Hedgecock D."/>
            <person name="Xu Z."/>
            <person name="Liu Y."/>
            <person name="Domazet-Loso T."/>
            <person name="Du Y."/>
            <person name="Sun X."/>
            <person name="Zhang S."/>
            <person name="Liu B."/>
            <person name="Cheng P."/>
            <person name="Jiang X."/>
            <person name="Li J."/>
            <person name="Fan D."/>
            <person name="Wang W."/>
            <person name="Fu W."/>
            <person name="Wang T."/>
            <person name="Wang B."/>
            <person name="Zhang J."/>
            <person name="Peng Z."/>
            <person name="Li Y."/>
            <person name="Li N."/>
            <person name="Wang J."/>
            <person name="Chen M."/>
            <person name="He Y."/>
            <person name="Tan F."/>
            <person name="Song X."/>
            <person name="Zheng Q."/>
            <person name="Huang R."/>
            <person name="Yang H."/>
            <person name="Du X."/>
            <person name="Chen L."/>
            <person name="Yang M."/>
            <person name="Gaffney P.M."/>
            <person name="Wang S."/>
            <person name="Luo L."/>
            <person name="She Z."/>
            <person name="Ming Y."/>
            <person name="Huang W."/>
            <person name="Zhang S."/>
            <person name="Huang B."/>
            <person name="Zhang Y."/>
            <person name="Qu T."/>
            <person name="Ni P."/>
            <person name="Miao G."/>
            <person name="Wang J."/>
            <person name="Wang Q."/>
            <person name="Steinberg C.E."/>
            <person name="Wang H."/>
            <person name="Li N."/>
            <person name="Qian L."/>
            <person name="Zhang G."/>
            <person name="Li Y."/>
            <person name="Yang H."/>
            <person name="Liu X."/>
            <person name="Wang J."/>
            <person name="Yin Y."/>
            <person name="Wang J."/>
        </authorList>
    </citation>
    <scope>NUCLEOTIDE SEQUENCE [LARGE SCALE GENOMIC DNA]</scope>
    <source>
        <strain evidence="4">05x7-T-G4-1.051#20</strain>
    </source>
</reference>
<keyword evidence="2 4" id="KW-0808">Transferase</keyword>
<dbReference type="HOGENOM" id="CLU_984327_0_0_1"/>
<dbReference type="InterPro" id="IPR000182">
    <property type="entry name" value="GNAT_dom"/>
</dbReference>
<dbReference type="InParanoid" id="K1QW18"/>
<keyword evidence="3" id="KW-0012">Acyltransferase</keyword>